<proteinExistence type="predicted"/>
<organism evidence="1 2">
    <name type="scientific">Szabonella alba</name>
    <dbReference type="NCBI Taxonomy" id="2804194"/>
    <lineage>
        <taxon>Bacteria</taxon>
        <taxon>Pseudomonadati</taxon>
        <taxon>Pseudomonadota</taxon>
        <taxon>Alphaproteobacteria</taxon>
        <taxon>Rhodobacterales</taxon>
        <taxon>Paracoccaceae</taxon>
        <taxon>Szabonella</taxon>
    </lineage>
</organism>
<dbReference type="AlphaFoldDB" id="A0A8K0VBA0"/>
<evidence type="ECO:0000313" key="1">
    <source>
        <dbReference type="EMBL" id="MBL4916092.1"/>
    </source>
</evidence>
<dbReference type="EMBL" id="JAESVN010000001">
    <property type="protein sequence ID" value="MBL4916092.1"/>
    <property type="molecule type" value="Genomic_DNA"/>
</dbReference>
<evidence type="ECO:0000313" key="2">
    <source>
        <dbReference type="Proteomes" id="UP000648908"/>
    </source>
</evidence>
<name>A0A8K0VBA0_9RHOB</name>
<sequence>MEKVLTSPPAPARVPAPDLTEMLRLSLDGHLPSGGLIAHWFDRLEGRT</sequence>
<comment type="caution">
    <text evidence="1">The sequence shown here is derived from an EMBL/GenBank/DDBJ whole genome shotgun (WGS) entry which is preliminary data.</text>
</comment>
<keyword evidence="2" id="KW-1185">Reference proteome</keyword>
<dbReference type="Proteomes" id="UP000648908">
    <property type="component" value="Unassembled WGS sequence"/>
</dbReference>
<gene>
    <name evidence="1" type="ORF">JL811_02560</name>
</gene>
<dbReference type="RefSeq" id="WP_202686737.1">
    <property type="nucleotide sequence ID" value="NZ_JAESVN010000001.1"/>
</dbReference>
<accession>A0A8K0VBA0</accession>
<reference evidence="1" key="1">
    <citation type="submission" date="2021-01" db="EMBL/GenBank/DDBJ databases">
        <title>Tabrizicola alba sp. nov. a motile alkaliphilic bacterium isolated from a soda lake.</title>
        <authorList>
            <person name="Szuroczki S."/>
            <person name="Abbaszade G."/>
            <person name="Schumann P."/>
            <person name="Toth E."/>
        </authorList>
    </citation>
    <scope>NUCLEOTIDE SEQUENCE</scope>
    <source>
        <strain evidence="1">DMG-N-6</strain>
    </source>
</reference>
<protein>
    <submittedName>
        <fullName evidence="1">Uncharacterized protein</fullName>
    </submittedName>
</protein>